<accession>A0A1W1BQJ3</accession>
<sequence>MKKLSTYKTPLLQNSHFRQLASKSILMIVSLQSLPLKIENRWINKRENSDSRR</sequence>
<proteinExistence type="predicted"/>
<gene>
    <name evidence="1" type="ORF">MNB_SM-7-842</name>
</gene>
<evidence type="ECO:0000313" key="1">
    <source>
        <dbReference type="EMBL" id="SFV55819.1"/>
    </source>
</evidence>
<reference evidence="1" key="1">
    <citation type="submission" date="2016-10" db="EMBL/GenBank/DDBJ databases">
        <authorList>
            <person name="de Groot N.N."/>
        </authorList>
    </citation>
    <scope>NUCLEOTIDE SEQUENCE</scope>
</reference>
<name>A0A1W1BQJ3_9ZZZZ</name>
<dbReference type="AlphaFoldDB" id="A0A1W1BQJ3"/>
<protein>
    <submittedName>
        <fullName evidence="1">Uncharacterized protein</fullName>
    </submittedName>
</protein>
<dbReference type="EMBL" id="FPHB01000036">
    <property type="protein sequence ID" value="SFV55819.1"/>
    <property type="molecule type" value="Genomic_DNA"/>
</dbReference>
<organism evidence="1">
    <name type="scientific">hydrothermal vent metagenome</name>
    <dbReference type="NCBI Taxonomy" id="652676"/>
    <lineage>
        <taxon>unclassified sequences</taxon>
        <taxon>metagenomes</taxon>
        <taxon>ecological metagenomes</taxon>
    </lineage>
</organism>